<dbReference type="Proteomes" id="UP000480178">
    <property type="component" value="Chromosome"/>
</dbReference>
<organism evidence="1 2">
    <name type="scientific">Rhodocytophaga rosea</name>
    <dbReference type="NCBI Taxonomy" id="2704465"/>
    <lineage>
        <taxon>Bacteria</taxon>
        <taxon>Pseudomonadati</taxon>
        <taxon>Bacteroidota</taxon>
        <taxon>Cytophagia</taxon>
        <taxon>Cytophagales</taxon>
        <taxon>Rhodocytophagaceae</taxon>
        <taxon>Rhodocytophaga</taxon>
    </lineage>
</organism>
<dbReference type="AlphaFoldDB" id="A0A6C0GNE6"/>
<dbReference type="KEGG" id="rhoz:GXP67_24435"/>
<evidence type="ECO:0000313" key="1">
    <source>
        <dbReference type="EMBL" id="QHT69568.1"/>
    </source>
</evidence>
<protein>
    <submittedName>
        <fullName evidence="1">IS1 family transposase</fullName>
    </submittedName>
</protein>
<dbReference type="EMBL" id="CP048222">
    <property type="protein sequence ID" value="QHT69568.1"/>
    <property type="molecule type" value="Genomic_DNA"/>
</dbReference>
<dbReference type="GO" id="GO:0006313">
    <property type="term" value="P:DNA transposition"/>
    <property type="evidence" value="ECO:0007669"/>
    <property type="project" value="InterPro"/>
</dbReference>
<dbReference type="SUPFAM" id="SSF46689">
    <property type="entry name" value="Homeodomain-like"/>
    <property type="match status" value="1"/>
</dbReference>
<dbReference type="GO" id="GO:0004803">
    <property type="term" value="F:transposase activity"/>
    <property type="evidence" value="ECO:0007669"/>
    <property type="project" value="InterPro"/>
</dbReference>
<evidence type="ECO:0000313" key="2">
    <source>
        <dbReference type="Proteomes" id="UP000480178"/>
    </source>
</evidence>
<dbReference type="Pfam" id="PF13384">
    <property type="entry name" value="HTH_23"/>
    <property type="match status" value="1"/>
</dbReference>
<reference evidence="1 2" key="1">
    <citation type="submission" date="2020-01" db="EMBL/GenBank/DDBJ databases">
        <authorList>
            <person name="Kim M.K."/>
        </authorList>
    </citation>
    <scope>NUCLEOTIDE SEQUENCE [LARGE SCALE GENOMIC DNA]</scope>
    <source>
        <strain evidence="1 2">172606-1</strain>
    </source>
</reference>
<accession>A0A6C0GNE6</accession>
<sequence>MDCIKCDNKNCPKSGFVHGRQRYVCKKCGYHFTVSLKSSAFRVDVKQEALHLYLEGMGLRAIGRHLQVSHVSVYRWIRAFGQQTPALESPSAIDVVEMDELHTYIGHKKLYCWVWIAVDRYGHRFIDFVLGTRGYSTGKLLWESVQEKTIRWVMSDHWKVYPQMIPSHQLRQSKKETYTVEGYNTRLRHGLARLKRNTLCYSKSWLMLHYSILLLMHKLNYT</sequence>
<dbReference type="NCBIfam" id="NF033558">
    <property type="entry name" value="transpos_IS1"/>
    <property type="match status" value="1"/>
</dbReference>
<name>A0A6C0GNE6_9BACT</name>
<gene>
    <name evidence="1" type="ORF">GXP67_24435</name>
</gene>
<dbReference type="InterPro" id="IPR005063">
    <property type="entry name" value="Transposase_27"/>
</dbReference>
<dbReference type="Pfam" id="PF03400">
    <property type="entry name" value="DDE_Tnp_IS1"/>
    <property type="match status" value="1"/>
</dbReference>
<dbReference type="InterPro" id="IPR051354">
    <property type="entry name" value="Transposase_27_IS1"/>
</dbReference>
<keyword evidence="2" id="KW-1185">Reference proteome</keyword>
<dbReference type="PANTHER" id="PTHR33293">
    <property type="entry name" value="INSERTION ELEMENT IS1 1 PROTEIN INSB-RELATED"/>
    <property type="match status" value="1"/>
</dbReference>
<proteinExistence type="predicted"/>
<dbReference type="GO" id="GO:0003677">
    <property type="term" value="F:DNA binding"/>
    <property type="evidence" value="ECO:0007669"/>
    <property type="project" value="InterPro"/>
</dbReference>
<dbReference type="InterPro" id="IPR009057">
    <property type="entry name" value="Homeodomain-like_sf"/>
</dbReference>